<proteinExistence type="predicted"/>
<name>A0A127A6V4_9MICC</name>
<accession>A0A127A6V4</accession>
<dbReference type="RefSeq" id="WP_066503145.1">
    <property type="nucleotide sequence ID" value="NZ_BJMO01000025.1"/>
</dbReference>
<organism evidence="1 2">
    <name type="scientific">Sinomonas atrocyanea</name>
    <dbReference type="NCBI Taxonomy" id="37927"/>
    <lineage>
        <taxon>Bacteria</taxon>
        <taxon>Bacillati</taxon>
        <taxon>Actinomycetota</taxon>
        <taxon>Actinomycetes</taxon>
        <taxon>Micrococcales</taxon>
        <taxon>Micrococcaceae</taxon>
        <taxon>Sinomonas</taxon>
    </lineage>
</organism>
<keyword evidence="1" id="KW-0614">Plasmid</keyword>
<dbReference type="OrthoDB" id="4578444at2"/>
<evidence type="ECO:0000313" key="1">
    <source>
        <dbReference type="EMBL" id="AMM34796.1"/>
    </source>
</evidence>
<reference evidence="1 2" key="1">
    <citation type="submission" date="2016-02" db="EMBL/GenBank/DDBJ databases">
        <title>Complete genome of Sinomonas atrocyanea KCTC 3377.</title>
        <authorList>
            <person name="Kim K.M."/>
        </authorList>
    </citation>
    <scope>NUCLEOTIDE SEQUENCE [LARGE SCALE GENOMIC DNA]</scope>
    <source>
        <strain evidence="1 2">KCTC 3377</strain>
        <plasmid evidence="1 2">pSA01</plasmid>
    </source>
</reference>
<dbReference type="Proteomes" id="UP000070134">
    <property type="component" value="Plasmid pSA01"/>
</dbReference>
<keyword evidence="2" id="KW-1185">Reference proteome</keyword>
<evidence type="ECO:0000313" key="2">
    <source>
        <dbReference type="Proteomes" id="UP000070134"/>
    </source>
</evidence>
<gene>
    <name evidence="1" type="ORF">SA2016_4144</name>
</gene>
<protein>
    <submittedName>
        <fullName evidence="1">Uncharacterized protein</fullName>
    </submittedName>
</protein>
<dbReference type="EMBL" id="CP014519">
    <property type="protein sequence ID" value="AMM34796.1"/>
    <property type="molecule type" value="Genomic_DNA"/>
</dbReference>
<dbReference type="AlphaFoldDB" id="A0A127A6V4"/>
<dbReference type="KEGG" id="satk:SA2016_4144"/>
<geneLocation type="plasmid" evidence="1 2">
    <name>pSA01</name>
</geneLocation>
<sequence length="77" mass="8652">MEEYDTERVAEIRSAGRAAGRNLGRKVTTHRTPPRDGVVVMYVGIADFTDEEHERMDRQSAELVNEALKHSGWPPTG</sequence>